<keyword evidence="5 9" id="KW-1133">Transmembrane helix</keyword>
<dbReference type="PANTHER" id="PTHR45720:SF10">
    <property type="entry name" value="CHLORIDE CHANNEL PROTEIN 2"/>
    <property type="match status" value="1"/>
</dbReference>
<dbReference type="Pfam" id="PF00654">
    <property type="entry name" value="Voltage_CLC"/>
    <property type="match status" value="1"/>
</dbReference>
<evidence type="ECO:0000256" key="2">
    <source>
        <dbReference type="ARBA" id="ARBA00022448"/>
    </source>
</evidence>
<feature type="transmembrane region" description="Helical" evidence="9">
    <location>
        <begin position="136"/>
        <end position="159"/>
    </location>
</feature>
<feature type="transmembrane region" description="Helical" evidence="9">
    <location>
        <begin position="206"/>
        <end position="227"/>
    </location>
</feature>
<protein>
    <recommendedName>
        <fullName evidence="12">Chloride channel protein</fullName>
    </recommendedName>
</protein>
<dbReference type="PRINTS" id="PR00762">
    <property type="entry name" value="CLCHANNEL"/>
</dbReference>
<feature type="transmembrane region" description="Helical" evidence="9">
    <location>
        <begin position="71"/>
        <end position="90"/>
    </location>
</feature>
<evidence type="ECO:0000256" key="5">
    <source>
        <dbReference type="ARBA" id="ARBA00022989"/>
    </source>
</evidence>
<dbReference type="AlphaFoldDB" id="A0AAV2R433"/>
<keyword evidence="6" id="KW-0406">Ion transport</keyword>
<dbReference type="Proteomes" id="UP001497623">
    <property type="component" value="Unassembled WGS sequence"/>
</dbReference>
<dbReference type="Gene3D" id="1.10.3080.10">
    <property type="entry name" value="Clc chloride channel"/>
    <property type="match status" value="1"/>
</dbReference>
<comment type="subcellular location">
    <subcellularLocation>
        <location evidence="1">Membrane</location>
        <topology evidence="1">Multi-pass membrane protein</topology>
    </subcellularLocation>
</comment>
<evidence type="ECO:0000313" key="11">
    <source>
        <dbReference type="Proteomes" id="UP001497623"/>
    </source>
</evidence>
<reference evidence="10 11" key="1">
    <citation type="submission" date="2024-05" db="EMBL/GenBank/DDBJ databases">
        <authorList>
            <person name="Wallberg A."/>
        </authorList>
    </citation>
    <scope>NUCLEOTIDE SEQUENCE [LARGE SCALE GENOMIC DNA]</scope>
</reference>
<gene>
    <name evidence="10" type="ORF">MNOR_LOCUS19428</name>
</gene>
<dbReference type="SUPFAM" id="SSF81340">
    <property type="entry name" value="Clc chloride channel"/>
    <property type="match status" value="1"/>
</dbReference>
<evidence type="ECO:0000256" key="9">
    <source>
        <dbReference type="SAM" id="Phobius"/>
    </source>
</evidence>
<sequence length="325" mass="36479">IWMRLQETISALFKTTFKVDSPFDPQELFVFATIGALCGFLGAFFVWVHRQYVIFMRRNKKMKAFLQKSRLLYPLLVVICYHSLSFPNGLGQFVVADLTNHNQVVELFSNVTWTKENLTVHEFEIVENWRTPWTGIFINLIIYMIFTFCGAVVASTLPVPSGIFIPVFKIGAALGRFIGEAMATGFPNGLRYGGTRHIIIPGGYSIVGAAAMAGAVTHTISTSVIVFELTGQITHILPVMIAVLIANGIAQLLQPSVYDSIIQIKKLPYLPDILTATSGAYNIYVEDFMVRDVKYIWYGITYRELKNTLREHKKIRSLPLVDSPG</sequence>
<keyword evidence="2" id="KW-0813">Transport</keyword>
<keyword evidence="3 9" id="KW-0812">Transmembrane</keyword>
<dbReference type="GO" id="GO:0005886">
    <property type="term" value="C:plasma membrane"/>
    <property type="evidence" value="ECO:0007669"/>
    <property type="project" value="TreeGrafter"/>
</dbReference>
<dbReference type="InterPro" id="IPR001807">
    <property type="entry name" value="ClC"/>
</dbReference>
<keyword evidence="8" id="KW-0868">Chloride</keyword>
<evidence type="ECO:0000256" key="4">
    <source>
        <dbReference type="ARBA" id="ARBA00022737"/>
    </source>
</evidence>
<accession>A0AAV2R433</accession>
<feature type="transmembrane region" description="Helical" evidence="9">
    <location>
        <begin position="28"/>
        <end position="50"/>
    </location>
</feature>
<dbReference type="InterPro" id="IPR046342">
    <property type="entry name" value="CBS_dom_sf"/>
</dbReference>
<name>A0AAV2R433_MEGNR</name>
<dbReference type="InterPro" id="IPR050970">
    <property type="entry name" value="Cl_channel_volt-gated"/>
</dbReference>
<evidence type="ECO:0000256" key="6">
    <source>
        <dbReference type="ARBA" id="ARBA00023065"/>
    </source>
</evidence>
<organism evidence="10 11">
    <name type="scientific">Meganyctiphanes norvegica</name>
    <name type="common">Northern krill</name>
    <name type="synonym">Thysanopoda norvegica</name>
    <dbReference type="NCBI Taxonomy" id="48144"/>
    <lineage>
        <taxon>Eukaryota</taxon>
        <taxon>Metazoa</taxon>
        <taxon>Ecdysozoa</taxon>
        <taxon>Arthropoda</taxon>
        <taxon>Crustacea</taxon>
        <taxon>Multicrustacea</taxon>
        <taxon>Malacostraca</taxon>
        <taxon>Eumalacostraca</taxon>
        <taxon>Eucarida</taxon>
        <taxon>Euphausiacea</taxon>
        <taxon>Euphausiidae</taxon>
        <taxon>Meganyctiphanes</taxon>
    </lineage>
</organism>
<dbReference type="SUPFAM" id="SSF54631">
    <property type="entry name" value="CBS-domain pair"/>
    <property type="match status" value="1"/>
</dbReference>
<feature type="transmembrane region" description="Helical" evidence="9">
    <location>
        <begin position="233"/>
        <end position="253"/>
    </location>
</feature>
<keyword evidence="4" id="KW-0677">Repeat</keyword>
<evidence type="ECO:0000256" key="8">
    <source>
        <dbReference type="ARBA" id="ARBA00023214"/>
    </source>
</evidence>
<dbReference type="EMBL" id="CAXKWB010014408">
    <property type="protein sequence ID" value="CAL4110529.1"/>
    <property type="molecule type" value="Genomic_DNA"/>
</dbReference>
<dbReference type="Gene3D" id="3.10.580.10">
    <property type="entry name" value="CBS-domain"/>
    <property type="match status" value="1"/>
</dbReference>
<proteinExistence type="predicted"/>
<evidence type="ECO:0000313" key="10">
    <source>
        <dbReference type="EMBL" id="CAL4110529.1"/>
    </source>
</evidence>
<dbReference type="GO" id="GO:0005247">
    <property type="term" value="F:voltage-gated chloride channel activity"/>
    <property type="evidence" value="ECO:0007669"/>
    <property type="project" value="TreeGrafter"/>
</dbReference>
<comment type="caution">
    <text evidence="10">The sequence shown here is derived from an EMBL/GenBank/DDBJ whole genome shotgun (WGS) entry which is preliminary data.</text>
</comment>
<evidence type="ECO:0008006" key="12">
    <source>
        <dbReference type="Google" id="ProtNLM"/>
    </source>
</evidence>
<evidence type="ECO:0000256" key="1">
    <source>
        <dbReference type="ARBA" id="ARBA00004141"/>
    </source>
</evidence>
<dbReference type="PANTHER" id="PTHR45720">
    <property type="entry name" value="CHLORIDE CHANNEL PROTEIN 2"/>
    <property type="match status" value="1"/>
</dbReference>
<feature type="non-terminal residue" evidence="10">
    <location>
        <position position="325"/>
    </location>
</feature>
<keyword evidence="11" id="KW-1185">Reference proteome</keyword>
<feature type="non-terminal residue" evidence="10">
    <location>
        <position position="1"/>
    </location>
</feature>
<evidence type="ECO:0000256" key="7">
    <source>
        <dbReference type="ARBA" id="ARBA00023136"/>
    </source>
</evidence>
<evidence type="ECO:0000256" key="3">
    <source>
        <dbReference type="ARBA" id="ARBA00022692"/>
    </source>
</evidence>
<dbReference type="InterPro" id="IPR014743">
    <property type="entry name" value="Cl-channel_core"/>
</dbReference>
<dbReference type="FunFam" id="1.10.3080.10:FF:000033">
    <property type="entry name" value="Chloride channel, voltage-sensitive 1"/>
    <property type="match status" value="1"/>
</dbReference>
<keyword evidence="7 9" id="KW-0472">Membrane</keyword>